<dbReference type="RefSeq" id="WP_054580444.1">
    <property type="nucleotide sequence ID" value="NZ_CP012808.1"/>
</dbReference>
<sequence length="249" mass="29815">MRKIIIIIAVITLGVFGLLLYQYHEQKYEVAQFDVYQNVLNEKSAEIYEQATDWSKPISIQTEDDRLDTDFQIMADFMLKMMVRNAELRNAYLRELKAEKWDKFLDISRLEQDKKYDFIETETMLKQVGTMVELYQNNLDQHKIELKQQIKDLPIKARFRRYLIEALIKNDKADPDHALFELEKKSYSKAQQIFKILKEEEWQNKNNTFLFESEKTVDNFNQLYAKMLDLDKQMKALSKSTQKKLEQVL</sequence>
<keyword evidence="1" id="KW-0472">Membrane</keyword>
<name>A0A0N9VBT7_9GAMM</name>
<gene>
    <name evidence="2" type="ORF">AOY20_02720</name>
</gene>
<accession>A0A0N9VBT7</accession>
<keyword evidence="1" id="KW-0812">Transmembrane</keyword>
<feature type="transmembrane region" description="Helical" evidence="1">
    <location>
        <begin position="5"/>
        <end position="23"/>
    </location>
</feature>
<evidence type="ECO:0000256" key="1">
    <source>
        <dbReference type="SAM" id="Phobius"/>
    </source>
</evidence>
<dbReference type="EMBL" id="CP012808">
    <property type="protein sequence ID" value="ALH94540.1"/>
    <property type="molecule type" value="Genomic_DNA"/>
</dbReference>
<reference evidence="2 3" key="1">
    <citation type="journal article" date="2015" name="Int. J. Syst. Evol. Microbiol.">
        <title>Acinetobacter equi sp. nov. isolated from horse faeces.</title>
        <authorList>
            <person name="Poppel M.T."/>
            <person name="Skiebe E."/>
            <person name="Laue M."/>
            <person name="Bergmann H."/>
            <person name="Ebersberger I."/>
            <person name="Garn T."/>
            <person name="Fruth A."/>
            <person name="Baumgardt S."/>
            <person name="Busse H.J."/>
            <person name="Wilharm G."/>
        </authorList>
    </citation>
    <scope>NUCLEOTIDE SEQUENCE [LARGE SCALE GENOMIC DNA]</scope>
    <source>
        <strain evidence="2 3">114</strain>
    </source>
</reference>
<dbReference type="KEGG" id="aei:AOY20_02720"/>
<evidence type="ECO:0000313" key="2">
    <source>
        <dbReference type="EMBL" id="ALH94540.1"/>
    </source>
</evidence>
<organism evidence="2 3">
    <name type="scientific">Acinetobacter equi</name>
    <dbReference type="NCBI Taxonomy" id="1324350"/>
    <lineage>
        <taxon>Bacteria</taxon>
        <taxon>Pseudomonadati</taxon>
        <taxon>Pseudomonadota</taxon>
        <taxon>Gammaproteobacteria</taxon>
        <taxon>Moraxellales</taxon>
        <taxon>Moraxellaceae</taxon>
        <taxon>Acinetobacter</taxon>
    </lineage>
</organism>
<dbReference type="Proteomes" id="UP000064939">
    <property type="component" value="Chromosome"/>
</dbReference>
<dbReference type="OrthoDB" id="6709247at2"/>
<dbReference type="AlphaFoldDB" id="A0A0N9VBT7"/>
<dbReference type="STRING" id="1324350.AOY20_02720"/>
<evidence type="ECO:0000313" key="3">
    <source>
        <dbReference type="Proteomes" id="UP000064939"/>
    </source>
</evidence>
<protein>
    <submittedName>
        <fullName evidence="2">Uncharacterized protein</fullName>
    </submittedName>
</protein>
<proteinExistence type="predicted"/>
<keyword evidence="3" id="KW-1185">Reference proteome</keyword>
<keyword evidence="1" id="KW-1133">Transmembrane helix</keyword>